<dbReference type="GO" id="GO:0005737">
    <property type="term" value="C:cytoplasm"/>
    <property type="evidence" value="ECO:0007669"/>
    <property type="project" value="TreeGrafter"/>
</dbReference>
<proteinExistence type="predicted"/>
<evidence type="ECO:0000313" key="6">
    <source>
        <dbReference type="Proteomes" id="UP000694569"/>
    </source>
</evidence>
<sequence>MSARNRRSGARTSGHTSRGQYTGNQNTGSREEARKYPGNTHKVRRLILKPGSDPLLAIYIGFLKKEFSEENVLFWLACEDFKKIHEKDQMQKKARKIYTTFLSSKATAQVNVDGQSRISEEMLQDPHPLMFLMLQEQIYNLMKYDSYQRFLKSDAFLVLSRSEDDERPAVGAGESAPKRASRIYNT</sequence>
<dbReference type="GO" id="GO:0005634">
    <property type="term" value="C:nucleus"/>
    <property type="evidence" value="ECO:0007669"/>
    <property type="project" value="TreeGrafter"/>
</dbReference>
<accession>A0A8C5QKL4</accession>
<dbReference type="InterPro" id="IPR016137">
    <property type="entry name" value="RGS"/>
</dbReference>
<organism evidence="5 6">
    <name type="scientific">Leptobrachium leishanense</name>
    <name type="common">Leishan spiny toad</name>
    <dbReference type="NCBI Taxonomy" id="445787"/>
    <lineage>
        <taxon>Eukaryota</taxon>
        <taxon>Metazoa</taxon>
        <taxon>Chordata</taxon>
        <taxon>Craniata</taxon>
        <taxon>Vertebrata</taxon>
        <taxon>Euteleostomi</taxon>
        <taxon>Amphibia</taxon>
        <taxon>Batrachia</taxon>
        <taxon>Anura</taxon>
        <taxon>Pelobatoidea</taxon>
        <taxon>Megophryidae</taxon>
        <taxon>Leptobrachium</taxon>
    </lineage>
</organism>
<protein>
    <recommendedName>
        <fullName evidence="4">RGS domain-containing protein</fullName>
    </recommendedName>
</protein>
<reference evidence="5" key="2">
    <citation type="submission" date="2025-09" db="UniProtKB">
        <authorList>
            <consortium name="Ensembl"/>
        </authorList>
    </citation>
    <scope>IDENTIFICATION</scope>
</reference>
<dbReference type="AlphaFoldDB" id="A0A8C5QKL4"/>
<feature type="region of interest" description="Disordered" evidence="3">
    <location>
        <begin position="1"/>
        <end position="38"/>
    </location>
</feature>
<dbReference type="InterPro" id="IPR036305">
    <property type="entry name" value="RGS_sf"/>
</dbReference>
<dbReference type="GO" id="GO:0008277">
    <property type="term" value="P:regulation of G protein-coupled receptor signaling pathway"/>
    <property type="evidence" value="ECO:0007669"/>
    <property type="project" value="TreeGrafter"/>
</dbReference>
<reference evidence="5" key="1">
    <citation type="submission" date="2025-08" db="UniProtKB">
        <authorList>
            <consortium name="Ensembl"/>
        </authorList>
    </citation>
    <scope>IDENTIFICATION</scope>
</reference>
<keyword evidence="6" id="KW-1185">Reference proteome</keyword>
<dbReference type="GO" id="GO:0005886">
    <property type="term" value="C:plasma membrane"/>
    <property type="evidence" value="ECO:0007669"/>
    <property type="project" value="TreeGrafter"/>
</dbReference>
<evidence type="ECO:0000256" key="1">
    <source>
        <dbReference type="ARBA" id="ARBA00022468"/>
    </source>
</evidence>
<dbReference type="InterPro" id="IPR024066">
    <property type="entry name" value="RGS_subdom1/3"/>
</dbReference>
<dbReference type="FunFam" id="1.10.167.10:FF:000001">
    <property type="entry name" value="Putative regulator of g-protein signaling 12"/>
    <property type="match status" value="1"/>
</dbReference>
<dbReference type="Gene3D" id="1.10.196.10">
    <property type="match status" value="1"/>
</dbReference>
<dbReference type="Proteomes" id="UP000694569">
    <property type="component" value="Unplaced"/>
</dbReference>
<dbReference type="SMART" id="SM00315">
    <property type="entry name" value="RGS"/>
    <property type="match status" value="1"/>
</dbReference>
<dbReference type="PRINTS" id="PR01301">
    <property type="entry name" value="RGSPROTEIN"/>
</dbReference>
<dbReference type="PANTHER" id="PTHR45945">
    <property type="entry name" value="REGULATOR OF G-PROTEIN SIGNALING LOCO"/>
    <property type="match status" value="1"/>
</dbReference>
<feature type="domain" description="RGS" evidence="4">
    <location>
        <begin position="58"/>
        <end position="156"/>
    </location>
</feature>
<dbReference type="GO" id="GO:0005096">
    <property type="term" value="F:GTPase activator activity"/>
    <property type="evidence" value="ECO:0007669"/>
    <property type="project" value="UniProtKB-KW"/>
</dbReference>
<dbReference type="SUPFAM" id="SSF48097">
    <property type="entry name" value="Regulator of G-protein signaling, RGS"/>
    <property type="match status" value="1"/>
</dbReference>
<evidence type="ECO:0000256" key="3">
    <source>
        <dbReference type="SAM" id="MobiDB-lite"/>
    </source>
</evidence>
<dbReference type="PROSITE" id="PS50132">
    <property type="entry name" value="RGS"/>
    <property type="match status" value="1"/>
</dbReference>
<feature type="region of interest" description="Disordered" evidence="3">
    <location>
        <begin position="163"/>
        <end position="186"/>
    </location>
</feature>
<dbReference type="Gene3D" id="1.10.167.10">
    <property type="entry name" value="Regulator of G-protein Signalling 4, domain 2"/>
    <property type="match status" value="1"/>
</dbReference>
<evidence type="ECO:0000259" key="4">
    <source>
        <dbReference type="PROSITE" id="PS50132"/>
    </source>
</evidence>
<evidence type="ECO:0000256" key="2">
    <source>
        <dbReference type="ARBA" id="ARBA00053238"/>
    </source>
</evidence>
<dbReference type="GeneTree" id="ENSGT00940000161426"/>
<evidence type="ECO:0000313" key="5">
    <source>
        <dbReference type="Ensembl" id="ENSLLEP00000038817.1"/>
    </source>
</evidence>
<dbReference type="InterPro" id="IPR046995">
    <property type="entry name" value="RGS10/12/14-like"/>
</dbReference>
<dbReference type="Ensembl" id="ENSLLET00000040357.1">
    <property type="protein sequence ID" value="ENSLLEP00000038817.1"/>
    <property type="gene ID" value="ENSLLEG00000024598.1"/>
</dbReference>
<dbReference type="InterPro" id="IPR044926">
    <property type="entry name" value="RGS_subdomain_2"/>
</dbReference>
<comment type="function">
    <text evidence="2">Regulates G protein-coupled receptor signaling cascades, including signaling downstream of the N-formylpeptide chemoattractant receptors and leukotriene receptors. Inhibits B cell chemotaxis. Inhibits signal transduction by increasing the GTPase activity of G protein alpha subunits, thereby driving them into their inactive GDP-bound form.</text>
</comment>
<name>A0A8C5QKL4_9ANUR</name>
<dbReference type="OrthoDB" id="196547at2759"/>
<dbReference type="Pfam" id="PF00615">
    <property type="entry name" value="RGS"/>
    <property type="match status" value="1"/>
</dbReference>
<feature type="compositionally biased region" description="Polar residues" evidence="3">
    <location>
        <begin position="10"/>
        <end position="28"/>
    </location>
</feature>
<dbReference type="PANTHER" id="PTHR45945:SF3">
    <property type="entry name" value="REGULATOR OF G-PROTEIN SIGNALING LOCO"/>
    <property type="match status" value="1"/>
</dbReference>
<keyword evidence="1" id="KW-0343">GTPase activation</keyword>